<sequence>MMGRQQGRIGDTLSSTLSESAFCAHRRRPLGVPMVRRWRVHVEGRGRGPRKPWATSKSWGLWGCRRFWEGSALFFCYPSVHDLEAKCNIGDLRELCPWSRYMVTLVKPSRATNVFKTSNPHPI</sequence>
<proteinExistence type="predicted"/>
<dbReference type="HOGENOM" id="CLU_2016559_0_0_1"/>
<dbReference type="Proteomes" id="UP000053989">
    <property type="component" value="Unassembled WGS sequence"/>
</dbReference>
<gene>
    <name evidence="1" type="ORF">SCLCIDRAFT_506088</name>
</gene>
<organism evidence="1 2">
    <name type="scientific">Scleroderma citrinum Foug A</name>
    <dbReference type="NCBI Taxonomy" id="1036808"/>
    <lineage>
        <taxon>Eukaryota</taxon>
        <taxon>Fungi</taxon>
        <taxon>Dikarya</taxon>
        <taxon>Basidiomycota</taxon>
        <taxon>Agaricomycotina</taxon>
        <taxon>Agaricomycetes</taxon>
        <taxon>Agaricomycetidae</taxon>
        <taxon>Boletales</taxon>
        <taxon>Sclerodermatineae</taxon>
        <taxon>Sclerodermataceae</taxon>
        <taxon>Scleroderma</taxon>
    </lineage>
</organism>
<reference evidence="1 2" key="1">
    <citation type="submission" date="2014-04" db="EMBL/GenBank/DDBJ databases">
        <authorList>
            <consortium name="DOE Joint Genome Institute"/>
            <person name="Kuo A."/>
            <person name="Kohler A."/>
            <person name="Nagy L.G."/>
            <person name="Floudas D."/>
            <person name="Copeland A."/>
            <person name="Barry K.W."/>
            <person name="Cichocki N."/>
            <person name="Veneault-Fourrey C."/>
            <person name="LaButti K."/>
            <person name="Lindquist E.A."/>
            <person name="Lipzen A."/>
            <person name="Lundell T."/>
            <person name="Morin E."/>
            <person name="Murat C."/>
            <person name="Sun H."/>
            <person name="Tunlid A."/>
            <person name="Henrissat B."/>
            <person name="Grigoriev I.V."/>
            <person name="Hibbett D.S."/>
            <person name="Martin F."/>
            <person name="Nordberg H.P."/>
            <person name="Cantor M.N."/>
            <person name="Hua S.X."/>
        </authorList>
    </citation>
    <scope>NUCLEOTIDE SEQUENCE [LARGE SCALE GENOMIC DNA]</scope>
    <source>
        <strain evidence="1 2">Foug A</strain>
    </source>
</reference>
<evidence type="ECO:0000313" key="2">
    <source>
        <dbReference type="Proteomes" id="UP000053989"/>
    </source>
</evidence>
<name>A0A0C3EQQ5_9AGAM</name>
<dbReference type="EMBL" id="KN822005">
    <property type="protein sequence ID" value="KIM70121.1"/>
    <property type="molecule type" value="Genomic_DNA"/>
</dbReference>
<accession>A0A0C3EQQ5</accession>
<keyword evidence="2" id="KW-1185">Reference proteome</keyword>
<evidence type="ECO:0000313" key="1">
    <source>
        <dbReference type="EMBL" id="KIM70121.1"/>
    </source>
</evidence>
<dbReference type="InParanoid" id="A0A0C3EQQ5"/>
<dbReference type="AlphaFoldDB" id="A0A0C3EQQ5"/>
<reference evidence="2" key="2">
    <citation type="submission" date="2015-01" db="EMBL/GenBank/DDBJ databases">
        <title>Evolutionary Origins and Diversification of the Mycorrhizal Mutualists.</title>
        <authorList>
            <consortium name="DOE Joint Genome Institute"/>
            <consortium name="Mycorrhizal Genomics Consortium"/>
            <person name="Kohler A."/>
            <person name="Kuo A."/>
            <person name="Nagy L.G."/>
            <person name="Floudas D."/>
            <person name="Copeland A."/>
            <person name="Barry K.W."/>
            <person name="Cichocki N."/>
            <person name="Veneault-Fourrey C."/>
            <person name="LaButti K."/>
            <person name="Lindquist E.A."/>
            <person name="Lipzen A."/>
            <person name="Lundell T."/>
            <person name="Morin E."/>
            <person name="Murat C."/>
            <person name="Riley R."/>
            <person name="Ohm R."/>
            <person name="Sun H."/>
            <person name="Tunlid A."/>
            <person name="Henrissat B."/>
            <person name="Grigoriev I.V."/>
            <person name="Hibbett D.S."/>
            <person name="Martin F."/>
        </authorList>
    </citation>
    <scope>NUCLEOTIDE SEQUENCE [LARGE SCALE GENOMIC DNA]</scope>
    <source>
        <strain evidence="2">Foug A</strain>
    </source>
</reference>
<protein>
    <submittedName>
        <fullName evidence="1">Uncharacterized protein</fullName>
    </submittedName>
</protein>